<evidence type="ECO:0000313" key="2">
    <source>
        <dbReference type="Proteomes" id="UP001213664"/>
    </source>
</evidence>
<accession>A0AAJ6BM60</accession>
<dbReference type="InterPro" id="IPR037914">
    <property type="entry name" value="SpoVT-AbrB_sf"/>
</dbReference>
<dbReference type="Gene3D" id="2.10.260.10">
    <property type="match status" value="1"/>
</dbReference>
<reference evidence="1" key="1">
    <citation type="submission" date="2023-03" db="EMBL/GenBank/DDBJ databases">
        <title>Andean soil-derived lignocellulolytic bacterial consortium as a source of novel taxa and putative plastic-active enzymes.</title>
        <authorList>
            <person name="Diaz-Garcia L."/>
            <person name="Chuvochina M."/>
            <person name="Feuerriegel G."/>
            <person name="Bunk B."/>
            <person name="Sproer C."/>
            <person name="Streit W.R."/>
            <person name="Rodriguez L.M."/>
            <person name="Overmann J."/>
            <person name="Jimenez D.J."/>
        </authorList>
    </citation>
    <scope>NUCLEOTIDE SEQUENCE</scope>
    <source>
        <strain evidence="1">MAG 833</strain>
    </source>
</reference>
<name>A0AAJ6BM60_9CAUL</name>
<sequence>MITSRVTSEGEITIPLEIGEASTLRVGDEIRHDMQGDKSVPTKAMRVSEPFAVFEEWQSEADHIAYVEL</sequence>
<organism evidence="1 2">
    <name type="scientific">Candidatus Brevundimonas colombiensis</name>
    <dbReference type="NCBI Taxonomy" id="3121376"/>
    <lineage>
        <taxon>Bacteria</taxon>
        <taxon>Pseudomonadati</taxon>
        <taxon>Pseudomonadota</taxon>
        <taxon>Alphaproteobacteria</taxon>
        <taxon>Caulobacterales</taxon>
        <taxon>Caulobacteraceae</taxon>
        <taxon>Brevundimonas</taxon>
    </lineage>
</organism>
<gene>
    <name evidence="1" type="ORF">P0Y50_01845</name>
</gene>
<proteinExistence type="predicted"/>
<dbReference type="SUPFAM" id="SSF89447">
    <property type="entry name" value="AbrB/MazE/MraZ-like"/>
    <property type="match status" value="1"/>
</dbReference>
<dbReference type="AlphaFoldDB" id="A0AAJ6BM60"/>
<dbReference type="EMBL" id="CP119326">
    <property type="protein sequence ID" value="WEK40371.1"/>
    <property type="molecule type" value="Genomic_DNA"/>
</dbReference>
<dbReference type="Proteomes" id="UP001213664">
    <property type="component" value="Chromosome"/>
</dbReference>
<evidence type="ECO:0000313" key="1">
    <source>
        <dbReference type="EMBL" id="WEK40371.1"/>
    </source>
</evidence>
<protein>
    <submittedName>
        <fullName evidence="1">Transcriptional regulator</fullName>
    </submittedName>
</protein>